<feature type="domain" description="Topo IA-type catalytic" evidence="13">
    <location>
        <begin position="159"/>
        <end position="574"/>
    </location>
</feature>
<dbReference type="GO" id="GO:0008270">
    <property type="term" value="F:zinc ion binding"/>
    <property type="evidence" value="ECO:0007669"/>
    <property type="project" value="UniProtKB-KW"/>
</dbReference>
<evidence type="ECO:0000256" key="2">
    <source>
        <dbReference type="ARBA" id="ARBA00009446"/>
    </source>
</evidence>
<dbReference type="Pfam" id="PF21372">
    <property type="entry name" value="Zn_ribbon_bTOP1"/>
    <property type="match status" value="1"/>
</dbReference>
<dbReference type="InterPro" id="IPR013826">
    <property type="entry name" value="Topo_IA_cen_sub3"/>
</dbReference>
<feature type="domain" description="Toprim" evidence="12">
    <location>
        <begin position="3"/>
        <end position="143"/>
    </location>
</feature>
<dbReference type="InterPro" id="IPR003601">
    <property type="entry name" value="Topo_IA_2"/>
</dbReference>
<dbReference type="InterPro" id="IPR013263">
    <property type="entry name" value="TopoI_Znr_bac"/>
</dbReference>
<keyword evidence="6" id="KW-0862">Zinc</keyword>
<evidence type="ECO:0000259" key="12">
    <source>
        <dbReference type="PROSITE" id="PS50880"/>
    </source>
</evidence>
<protein>
    <recommendedName>
        <fullName evidence="11">DNA topoisomerase 1</fullName>
        <ecNumber evidence="11">5.6.2.1</ecNumber>
    </recommendedName>
    <alternativeName>
        <fullName evidence="11">DNA topoisomerase I</fullName>
    </alternativeName>
</protein>
<gene>
    <name evidence="11 14" type="primary">topA</name>
    <name evidence="14" type="ORF">D9V68_01445</name>
</gene>
<keyword evidence="10 11" id="KW-0413">Isomerase</keyword>
<evidence type="ECO:0000256" key="4">
    <source>
        <dbReference type="ARBA" id="ARBA00022737"/>
    </source>
</evidence>
<evidence type="ECO:0000256" key="3">
    <source>
        <dbReference type="ARBA" id="ARBA00022723"/>
    </source>
</evidence>
<feature type="site" description="Interaction with DNA" evidence="11">
    <location>
        <position position="33"/>
    </location>
</feature>
<dbReference type="PANTHER" id="PTHR42785">
    <property type="entry name" value="DNA TOPOISOMERASE, TYPE IA, CORE"/>
    <property type="match status" value="1"/>
</dbReference>
<feature type="site" description="Interaction with DNA" evidence="11">
    <location>
        <position position="173"/>
    </location>
</feature>
<evidence type="ECO:0000256" key="1">
    <source>
        <dbReference type="ARBA" id="ARBA00000213"/>
    </source>
</evidence>
<feature type="region of interest" description="Interaction with DNA" evidence="11">
    <location>
        <begin position="193"/>
        <end position="198"/>
    </location>
</feature>
<evidence type="ECO:0000256" key="11">
    <source>
        <dbReference type="HAMAP-Rule" id="MF_00952"/>
    </source>
</evidence>
<dbReference type="Pfam" id="PF01396">
    <property type="entry name" value="Zn_ribbon_Top1"/>
    <property type="match status" value="2"/>
</dbReference>
<feature type="site" description="Interaction with DNA" evidence="11">
    <location>
        <position position="322"/>
    </location>
</feature>
<dbReference type="InterPro" id="IPR000380">
    <property type="entry name" value="Topo_IA"/>
</dbReference>
<dbReference type="SMART" id="SM00436">
    <property type="entry name" value="TOP1Bc"/>
    <property type="match status" value="1"/>
</dbReference>
<organism evidence="14 15">
    <name type="scientific">Buchnera aphidicola</name>
    <name type="common">Hyperomyzus lactucae</name>
    <dbReference type="NCBI Taxonomy" id="1241860"/>
    <lineage>
        <taxon>Bacteria</taxon>
        <taxon>Pseudomonadati</taxon>
        <taxon>Pseudomonadota</taxon>
        <taxon>Gammaproteobacteria</taxon>
        <taxon>Enterobacterales</taxon>
        <taxon>Erwiniaceae</taxon>
        <taxon>Buchnera</taxon>
    </lineage>
</organism>
<evidence type="ECO:0000313" key="15">
    <source>
        <dbReference type="Proteomes" id="UP000298738"/>
    </source>
</evidence>
<dbReference type="PRINTS" id="PR00417">
    <property type="entry name" value="PRTPISMRASEI"/>
</dbReference>
<comment type="function">
    <text evidence="11">Releases the supercoiling and torsional tension of DNA, which is introduced during the DNA replication and transcription, by transiently cleaving and rejoining one strand of the DNA duplex. Introduces a single-strand break via transesterification at a target site in duplex DNA. The scissile phosphodiester is attacked by the catalytic tyrosine of the enzyme, resulting in the formation of a DNA-(5'-phosphotyrosyl)-enzyme intermediate and the expulsion of a 3'-OH DNA strand. The free DNA strand then undergoes passage around the unbroken strand, thus removing DNA supercoils. Finally, in the religation step, the DNA 3'-OH attacks the covalent intermediate to expel the active-site tyrosine and restore the DNA phosphodiester backbone.</text>
</comment>
<dbReference type="AlphaFoldDB" id="A0A4D6XY47"/>
<evidence type="ECO:0000256" key="9">
    <source>
        <dbReference type="ARBA" id="ARBA00023125"/>
    </source>
</evidence>
<accession>A0A4D6XY47</accession>
<dbReference type="SUPFAM" id="SSF56712">
    <property type="entry name" value="Prokaryotic type I DNA topoisomerase"/>
    <property type="match status" value="1"/>
</dbReference>
<dbReference type="EC" id="5.6.2.1" evidence="11"/>
<dbReference type="InterPro" id="IPR013498">
    <property type="entry name" value="Topo_IA_Znf"/>
</dbReference>
<dbReference type="InterPro" id="IPR013825">
    <property type="entry name" value="Topo_IA_cen_sub2"/>
</dbReference>
<dbReference type="InterPro" id="IPR049330">
    <property type="entry name" value="TOP1_Znf"/>
</dbReference>
<feature type="site" description="Interaction with DNA" evidence="11">
    <location>
        <position position="178"/>
    </location>
</feature>
<dbReference type="SMART" id="SM00493">
    <property type="entry name" value="TOPRIM"/>
    <property type="match status" value="1"/>
</dbReference>
<keyword evidence="3" id="KW-0479">Metal-binding</keyword>
<keyword evidence="4" id="KW-0677">Repeat</keyword>
<dbReference type="PROSITE" id="PS50880">
    <property type="entry name" value="TOPRIM"/>
    <property type="match status" value="1"/>
</dbReference>
<keyword evidence="8 11" id="KW-0799">Topoisomerase</keyword>
<dbReference type="GO" id="GO:0006265">
    <property type="term" value="P:DNA topological change"/>
    <property type="evidence" value="ECO:0007669"/>
    <property type="project" value="UniProtKB-UniRule"/>
</dbReference>
<dbReference type="EMBL" id="CP034876">
    <property type="protein sequence ID" value="QCI21007.1"/>
    <property type="molecule type" value="Genomic_DNA"/>
</dbReference>
<dbReference type="Gene3D" id="1.10.460.10">
    <property type="entry name" value="Topoisomerase I, domain 2"/>
    <property type="match status" value="1"/>
</dbReference>
<dbReference type="HAMAP" id="MF_00952">
    <property type="entry name" value="Topoisom_1_prok"/>
    <property type="match status" value="1"/>
</dbReference>
<evidence type="ECO:0000259" key="13">
    <source>
        <dbReference type="PROSITE" id="PS52039"/>
    </source>
</evidence>
<dbReference type="Gene3D" id="3.40.50.140">
    <property type="match status" value="1"/>
</dbReference>
<evidence type="ECO:0000313" key="14">
    <source>
        <dbReference type="EMBL" id="QCI21007.1"/>
    </source>
</evidence>
<comment type="caution">
    <text evidence="11">Lacks conserved residue(s) required for the propagation of feature annotation.</text>
</comment>
<dbReference type="Pfam" id="PF08272">
    <property type="entry name" value="Zn_Ribbon_Topo"/>
    <property type="match status" value="2"/>
</dbReference>
<feature type="site" description="Interaction with DNA" evidence="11">
    <location>
        <position position="185"/>
    </location>
</feature>
<dbReference type="InterPro" id="IPR013497">
    <property type="entry name" value="Topo_IA_cen"/>
</dbReference>
<name>A0A4D6XY47_9GAMM</name>
<keyword evidence="9 11" id="KW-0238">DNA-binding</keyword>
<keyword evidence="7" id="KW-0460">Magnesium</keyword>
<evidence type="ECO:0000256" key="10">
    <source>
        <dbReference type="ARBA" id="ARBA00023235"/>
    </source>
</evidence>
<dbReference type="Gene3D" id="2.70.20.10">
    <property type="entry name" value="Topoisomerase I, domain 3"/>
    <property type="match status" value="1"/>
</dbReference>
<dbReference type="InterPro" id="IPR023406">
    <property type="entry name" value="Topo_IA_AS"/>
</dbReference>
<reference evidence="14 15" key="2">
    <citation type="submission" date="2019-05" db="EMBL/GenBank/DDBJ databases">
        <title>Genome evolution of the obligate endosymbiont Buchnera aphidicola.</title>
        <authorList>
            <person name="Moran N.A."/>
        </authorList>
    </citation>
    <scope>NUCLEOTIDE SEQUENCE [LARGE SCALE GENOMIC DNA]</scope>
    <source>
        <strain evidence="14 15">Hla</strain>
    </source>
</reference>
<comment type="similarity">
    <text evidence="2 11">Belongs to the type IA topoisomerase family.</text>
</comment>
<dbReference type="GO" id="GO:0003677">
    <property type="term" value="F:DNA binding"/>
    <property type="evidence" value="ECO:0007669"/>
    <property type="project" value="UniProtKB-KW"/>
</dbReference>
<sequence>MQKSLVIVESPAKAKTINQYLGQKYIVKSSIGHVRDLLCGKSKNKEKSKKSVNKIKKNILKSDEKNILIQQIGIDPYHNWKAEYYILPGKEKIISELKKIANEVDRIYLATDLDREGEAIAWHLKEVIGGDSSKFRRVVFNEITKRSIEKAFQNTGHINMNRVHAQQARRFMDRIVGYMISPLLWQKISRGLSAGRVQSVAVRIIAERENIIKNFIPEEYWKLNVSLYSKNKKEITMDVTHNHNKIFRPINRKEVDFSIEKIKKSLCIVHNYEKQILYRRAPAPFITSTLQQSASLRLGFSVKKTMFLAQKLYEEGYITYIRTDSNYLSKHAIERVRTYIKNFYGEDYLPQEPNIYSNREHSQEAHEAIRPSDVRIKDITSGKLNADAKKLYMLIWNQCIASQMTSVKYQSITITVLSDTFKLKKNEKIVLFNGWTSILKEEKNIITEFPILNIGSVLRINKIVCNQNFTKPTPRFSEASLVRELEKKGIGRPSTYASITSKIQEKGYAKIKKNKFYAEKMGEILTVRLKKSFNNLIDYNFTARMEQKLDQVAENKIAWKNVLNSFFKDFSQQLEQAKKSPEEGGMEPNIIVLTSIDCPVCSKKMGIKTAITGVFLSCSGYNSEPKARCKKTINLISLRDFDEKEKKDKKHVSLELVNQCHICNMAMDSYFIHQNLKLHICVNNPSCIGYKLEKGIFKSPTYLSKIIKCEKCHDNMTLKTGPFGKFFICINNTCKNTRKILSNGEISDPKLTPIPFPELLCKKSNAWFVLREGISGIFFAANTFPKSRETRSPLVEELVRFKHLLPEKINHLSSAPIIDNKGNKTIVCFNKKTKEHYIASKKEGKFTDWSAIFINKKWCVFNK</sequence>
<comment type="subunit">
    <text evidence="11">Monomer.</text>
</comment>
<dbReference type="PROSITE" id="PS52039">
    <property type="entry name" value="TOPO_IA_2"/>
    <property type="match status" value="1"/>
</dbReference>
<dbReference type="CDD" id="cd00186">
    <property type="entry name" value="TOP1Ac"/>
    <property type="match status" value="1"/>
</dbReference>
<dbReference type="PROSITE" id="PS00396">
    <property type="entry name" value="TOPO_IA_1"/>
    <property type="match status" value="1"/>
</dbReference>
<feature type="site" description="Interaction with DNA" evidence="11">
    <location>
        <position position="170"/>
    </location>
</feature>
<dbReference type="Gene3D" id="3.30.65.10">
    <property type="entry name" value="Bacterial Topoisomerase I, domain 1"/>
    <property type="match status" value="3"/>
</dbReference>
<dbReference type="PANTHER" id="PTHR42785:SF1">
    <property type="entry name" value="DNA TOPOISOMERASE"/>
    <property type="match status" value="1"/>
</dbReference>
<keyword evidence="5" id="KW-0863">Zinc-finger</keyword>
<evidence type="ECO:0000256" key="6">
    <source>
        <dbReference type="ARBA" id="ARBA00022833"/>
    </source>
</evidence>
<dbReference type="InterPro" id="IPR013824">
    <property type="entry name" value="Topo_IA_cen_sub1"/>
</dbReference>
<feature type="site" description="Interaction with DNA" evidence="11">
    <location>
        <position position="169"/>
    </location>
</feature>
<proteinExistence type="inferred from homology"/>
<reference evidence="14 15" key="1">
    <citation type="submission" date="2018-12" db="EMBL/GenBank/DDBJ databases">
        <authorList>
            <person name="Chong R.A."/>
        </authorList>
    </citation>
    <scope>NUCLEOTIDE SEQUENCE [LARGE SCALE GENOMIC DNA]</scope>
    <source>
        <strain evidence="14 15">Hla</strain>
    </source>
</reference>
<dbReference type="Proteomes" id="UP000298738">
    <property type="component" value="Chromosome"/>
</dbReference>
<dbReference type="SUPFAM" id="SSF57783">
    <property type="entry name" value="Zinc beta-ribbon"/>
    <property type="match status" value="3"/>
</dbReference>
<evidence type="ECO:0000256" key="8">
    <source>
        <dbReference type="ARBA" id="ARBA00023029"/>
    </source>
</evidence>
<feature type="active site" description="O-(5'-phospho-DNA)-tyrosine intermediate" evidence="11">
    <location>
        <position position="320"/>
    </location>
</feature>
<dbReference type="GO" id="GO:0003917">
    <property type="term" value="F:DNA topoisomerase type I (single strand cut, ATP-independent) activity"/>
    <property type="evidence" value="ECO:0007669"/>
    <property type="project" value="UniProtKB-UniRule"/>
</dbReference>
<dbReference type="FunFam" id="3.40.50.140:FF:000001">
    <property type="entry name" value="DNA topoisomerase 1"/>
    <property type="match status" value="1"/>
</dbReference>
<dbReference type="Pfam" id="PF01751">
    <property type="entry name" value="Toprim"/>
    <property type="match status" value="1"/>
</dbReference>
<comment type="catalytic activity">
    <reaction evidence="1 11">
        <text>ATP-independent breakage of single-stranded DNA, followed by passage and rejoining.</text>
        <dbReference type="EC" id="5.6.2.1"/>
    </reaction>
</comment>
<evidence type="ECO:0000256" key="5">
    <source>
        <dbReference type="ARBA" id="ARBA00022771"/>
    </source>
</evidence>
<dbReference type="Gene3D" id="1.10.290.10">
    <property type="entry name" value="Topoisomerase I, domain 4"/>
    <property type="match status" value="1"/>
</dbReference>
<dbReference type="FunFam" id="3.30.65.10:FF:000002">
    <property type="entry name" value="DNA topoisomerase 1"/>
    <property type="match status" value="1"/>
</dbReference>
<dbReference type="InterPro" id="IPR028612">
    <property type="entry name" value="Topoisom_1_IA"/>
</dbReference>
<dbReference type="RefSeq" id="WP_158357636.1">
    <property type="nucleotide sequence ID" value="NZ_CP034876.1"/>
</dbReference>
<dbReference type="GO" id="GO:0005694">
    <property type="term" value="C:chromosome"/>
    <property type="evidence" value="ECO:0007669"/>
    <property type="project" value="InterPro"/>
</dbReference>
<dbReference type="InterPro" id="IPR006171">
    <property type="entry name" value="TOPRIM_dom"/>
</dbReference>
<dbReference type="NCBIfam" id="TIGR01051">
    <property type="entry name" value="topA_bact"/>
    <property type="match status" value="1"/>
</dbReference>
<dbReference type="OrthoDB" id="9804262at2"/>
<dbReference type="SMART" id="SM00437">
    <property type="entry name" value="TOP1Ac"/>
    <property type="match status" value="1"/>
</dbReference>
<dbReference type="InterPro" id="IPR003602">
    <property type="entry name" value="Topo_IA_DNA-bd_dom"/>
</dbReference>
<dbReference type="InterPro" id="IPR023405">
    <property type="entry name" value="Topo_IA_core_domain"/>
</dbReference>
<evidence type="ECO:0000256" key="7">
    <source>
        <dbReference type="ARBA" id="ARBA00022842"/>
    </source>
</evidence>
<dbReference type="InterPro" id="IPR005733">
    <property type="entry name" value="TopoI_bac-type"/>
</dbReference>
<dbReference type="Pfam" id="PF01131">
    <property type="entry name" value="Topoisom_bac"/>
    <property type="match status" value="1"/>
</dbReference>
<dbReference type="Gene3D" id="2.20.25.10">
    <property type="match status" value="1"/>
</dbReference>